<dbReference type="RefSeq" id="WP_188663704.1">
    <property type="nucleotide sequence ID" value="NZ_BMHV01000010.1"/>
</dbReference>
<keyword evidence="3" id="KW-1185">Reference proteome</keyword>
<reference evidence="2" key="2">
    <citation type="submission" date="2020-09" db="EMBL/GenBank/DDBJ databases">
        <authorList>
            <person name="Sun Q."/>
            <person name="Zhou Y."/>
        </authorList>
    </citation>
    <scope>NUCLEOTIDE SEQUENCE</scope>
    <source>
        <strain evidence="2">CGMCC 1.15254</strain>
    </source>
</reference>
<dbReference type="PANTHER" id="PTHR13136">
    <property type="entry name" value="TESTIS DEVELOPMENT PROTEIN PRTD"/>
    <property type="match status" value="1"/>
</dbReference>
<name>A0A917FAR5_9PROT</name>
<dbReference type="AlphaFoldDB" id="A0A917FAR5"/>
<evidence type="ECO:0000313" key="2">
    <source>
        <dbReference type="EMBL" id="GGF63051.1"/>
    </source>
</evidence>
<dbReference type="GO" id="GO:0016787">
    <property type="term" value="F:hydrolase activity"/>
    <property type="evidence" value="ECO:0007669"/>
    <property type="project" value="UniProtKB-KW"/>
</dbReference>
<protein>
    <submittedName>
        <fullName evidence="2">Alpha/beta hydrolase</fullName>
    </submittedName>
</protein>
<dbReference type="InterPro" id="IPR026555">
    <property type="entry name" value="NSL3/Tex30"/>
</dbReference>
<dbReference type="SUPFAM" id="SSF53474">
    <property type="entry name" value="alpha/beta-Hydrolases"/>
    <property type="match status" value="1"/>
</dbReference>
<proteinExistence type="predicted"/>
<gene>
    <name evidence="2" type="ORF">GCM10011332_16210</name>
</gene>
<reference evidence="2" key="1">
    <citation type="journal article" date="2014" name="Int. J. Syst. Evol. Microbiol.">
        <title>Complete genome sequence of Corynebacterium casei LMG S-19264T (=DSM 44701T), isolated from a smear-ripened cheese.</title>
        <authorList>
            <consortium name="US DOE Joint Genome Institute (JGI-PGF)"/>
            <person name="Walter F."/>
            <person name="Albersmeier A."/>
            <person name="Kalinowski J."/>
            <person name="Ruckert C."/>
        </authorList>
    </citation>
    <scope>NUCLEOTIDE SEQUENCE</scope>
    <source>
        <strain evidence="2">CGMCC 1.15254</strain>
    </source>
</reference>
<dbReference type="InterPro" id="IPR046879">
    <property type="entry name" value="KANL3/Tex30_Abhydrolase"/>
</dbReference>
<keyword evidence="2" id="KW-0378">Hydrolase</keyword>
<feature type="domain" description="KANL3/Tex30 alpha/beta hydrolase-like" evidence="1">
    <location>
        <begin position="13"/>
        <end position="208"/>
    </location>
</feature>
<evidence type="ECO:0000259" key="1">
    <source>
        <dbReference type="Pfam" id="PF20408"/>
    </source>
</evidence>
<dbReference type="PANTHER" id="PTHR13136:SF11">
    <property type="entry name" value="TESTIS-EXPRESSED PROTEIN 30"/>
    <property type="match status" value="1"/>
</dbReference>
<dbReference type="Pfam" id="PF20408">
    <property type="entry name" value="Abhydrolase_11"/>
    <property type="match status" value="1"/>
</dbReference>
<accession>A0A917FAR5</accession>
<evidence type="ECO:0000313" key="3">
    <source>
        <dbReference type="Proteomes" id="UP000632498"/>
    </source>
</evidence>
<dbReference type="Proteomes" id="UP000632498">
    <property type="component" value="Unassembled WGS sequence"/>
</dbReference>
<comment type="caution">
    <text evidence="2">The sequence shown here is derived from an EMBL/GenBank/DDBJ whole genome shotgun (WGS) entry which is preliminary data.</text>
</comment>
<dbReference type="EMBL" id="BMHV01000010">
    <property type="protein sequence ID" value="GGF63051.1"/>
    <property type="molecule type" value="Genomic_DNA"/>
</dbReference>
<sequence length="212" mass="24046">MNYLFNGPENADITFVYAHGAGAQMDSKFMERVAEGLGERDIRVVRFEFPYMQKRRETGKKRPPDRTPKLLKAWREVITDLGGSEKLFIGGKSLGGRMATMVAAELEDEGAPVKGVCVTGYPFHPLGKSEKEYLRIDHLMTLKTPTLICQGARDSFGWWDEVVEYGLPDTIDFHWADDGDHDLKPRVLSGRTMRENQMEAIDAIANWLKEHV</sequence>
<organism evidence="2 3">
    <name type="scientific">Terasakiella brassicae</name>
    <dbReference type="NCBI Taxonomy" id="1634917"/>
    <lineage>
        <taxon>Bacteria</taxon>
        <taxon>Pseudomonadati</taxon>
        <taxon>Pseudomonadota</taxon>
        <taxon>Alphaproteobacteria</taxon>
        <taxon>Rhodospirillales</taxon>
        <taxon>Terasakiellaceae</taxon>
        <taxon>Terasakiella</taxon>
    </lineage>
</organism>
<dbReference type="InterPro" id="IPR029058">
    <property type="entry name" value="AB_hydrolase_fold"/>
</dbReference>
<dbReference type="Gene3D" id="3.40.50.1820">
    <property type="entry name" value="alpha/beta hydrolase"/>
    <property type="match status" value="1"/>
</dbReference>